<dbReference type="CDD" id="cd00090">
    <property type="entry name" value="HTH_ARSR"/>
    <property type="match status" value="1"/>
</dbReference>
<name>A0A7T7XMQ4_9SPIR</name>
<dbReference type="Pfam" id="PF12840">
    <property type="entry name" value="HTH_20"/>
    <property type="match status" value="1"/>
</dbReference>
<accession>A0A7T7XMQ4</accession>
<feature type="domain" description="HTH arsR-type" evidence="1">
    <location>
        <begin position="15"/>
        <end position="96"/>
    </location>
</feature>
<evidence type="ECO:0000313" key="2">
    <source>
        <dbReference type="EMBL" id="QQO09113.1"/>
    </source>
</evidence>
<dbReference type="Proteomes" id="UP000595917">
    <property type="component" value="Chromosome"/>
</dbReference>
<proteinExistence type="predicted"/>
<dbReference type="EMBL" id="CP067089">
    <property type="protein sequence ID" value="QQO09113.1"/>
    <property type="molecule type" value="Genomic_DNA"/>
</dbReference>
<dbReference type="RefSeq" id="WP_215626418.1">
    <property type="nucleotide sequence ID" value="NZ_CP067089.2"/>
</dbReference>
<dbReference type="InterPro" id="IPR011991">
    <property type="entry name" value="ArsR-like_HTH"/>
</dbReference>
<dbReference type="InterPro" id="IPR001845">
    <property type="entry name" value="HTH_ArsR_DNA-bd_dom"/>
</dbReference>
<dbReference type="GO" id="GO:0003700">
    <property type="term" value="F:DNA-binding transcription factor activity"/>
    <property type="evidence" value="ECO:0007669"/>
    <property type="project" value="InterPro"/>
</dbReference>
<evidence type="ECO:0000259" key="1">
    <source>
        <dbReference type="SMART" id="SM00418"/>
    </source>
</evidence>
<dbReference type="SUPFAM" id="SSF46785">
    <property type="entry name" value="Winged helix' DNA-binding domain"/>
    <property type="match status" value="1"/>
</dbReference>
<keyword evidence="3" id="KW-1185">Reference proteome</keyword>
<reference evidence="2" key="1">
    <citation type="submission" date="2021-01" db="EMBL/GenBank/DDBJ databases">
        <title>Description of Breznakiella homolactica.</title>
        <authorList>
            <person name="Song Y."/>
            <person name="Brune A."/>
        </authorList>
    </citation>
    <scope>NUCLEOTIDE SEQUENCE</scope>
    <source>
        <strain evidence="2">RmG30</strain>
    </source>
</reference>
<protein>
    <submittedName>
        <fullName evidence="2">Helix-turn-helix domain-containing protein</fullName>
    </submittedName>
</protein>
<dbReference type="InterPro" id="IPR036390">
    <property type="entry name" value="WH_DNA-bd_sf"/>
</dbReference>
<organism evidence="2 3">
    <name type="scientific">Breznakiella homolactica</name>
    <dbReference type="NCBI Taxonomy" id="2798577"/>
    <lineage>
        <taxon>Bacteria</taxon>
        <taxon>Pseudomonadati</taxon>
        <taxon>Spirochaetota</taxon>
        <taxon>Spirochaetia</taxon>
        <taxon>Spirochaetales</taxon>
        <taxon>Breznakiellaceae</taxon>
        <taxon>Breznakiella</taxon>
    </lineage>
</organism>
<sequence length="307" mass="34070">MGQNILFATLQDTPAIARALDSDLRRKILGLLEKGDMNIKQLCDALDIPQSTCTMNVQILEKASLIETRQVPAETKGSQKICSIRYEKIILPLVSKNEYEDSRAIETEMPIGLFNDYSVTAPCGLVSAAEVIGFYDSVVSFLNPARAGAELIWFSSGYLEYRFPKNFKAGAEIEAIEFSAELCSEYPGHNDEWPSDITVWINGRDLGSWTAPGDMGGRRGLLTPKWWNTNDSQSGFLKTWTVDQRGSWMDGGQLSKVTVQDLAVHSYDSIVLRIGVKEDAKNRGGINIFGSKFGNFPQDIRLTVRLG</sequence>
<dbReference type="InterPro" id="IPR036388">
    <property type="entry name" value="WH-like_DNA-bd_sf"/>
</dbReference>
<gene>
    <name evidence="2" type="ORF">JFL75_19630</name>
</gene>
<dbReference type="AlphaFoldDB" id="A0A7T7XMQ4"/>
<dbReference type="SMART" id="SM00418">
    <property type="entry name" value="HTH_ARSR"/>
    <property type="match status" value="1"/>
</dbReference>
<evidence type="ECO:0000313" key="3">
    <source>
        <dbReference type="Proteomes" id="UP000595917"/>
    </source>
</evidence>
<dbReference type="KEGG" id="bhc:JFL75_19630"/>
<dbReference type="Gene3D" id="1.10.10.10">
    <property type="entry name" value="Winged helix-like DNA-binding domain superfamily/Winged helix DNA-binding domain"/>
    <property type="match status" value="1"/>
</dbReference>